<keyword evidence="8" id="KW-0449">Lipoprotein</keyword>
<keyword evidence="13" id="KW-1185">Reference proteome</keyword>
<keyword evidence="4" id="KW-0336">GPI-anchor</keyword>
<dbReference type="PANTHER" id="PTHR33044">
    <property type="entry name" value="BIFUNCTIONAL INHIBITOR/LIPID-TRANSFER PROTEIN/SEED STORAGE 2S ALBUMIN SUPERFAMILY PROTEIN-RELATED"/>
    <property type="match status" value="1"/>
</dbReference>
<dbReference type="GO" id="GO:0005886">
    <property type="term" value="C:plasma membrane"/>
    <property type="evidence" value="ECO:0007669"/>
    <property type="project" value="UniProtKB-SubCell"/>
</dbReference>
<keyword evidence="4" id="KW-0472">Membrane</keyword>
<protein>
    <submittedName>
        <fullName evidence="12">Lipid-transfer protein</fullName>
    </submittedName>
</protein>
<keyword evidence="7" id="KW-0325">Glycoprotein</keyword>
<keyword evidence="6" id="KW-1015">Disulfide bond</keyword>
<feature type="compositionally biased region" description="Polar residues" evidence="9">
    <location>
        <begin position="119"/>
        <end position="128"/>
    </location>
</feature>
<dbReference type="Pfam" id="PF14368">
    <property type="entry name" value="LTP_2"/>
    <property type="match status" value="1"/>
</dbReference>
<accession>A0A5A7PCU9</accession>
<dbReference type="InterPro" id="IPR036312">
    <property type="entry name" value="Bifun_inhib/LTP/seed_sf"/>
</dbReference>
<evidence type="ECO:0000256" key="7">
    <source>
        <dbReference type="ARBA" id="ARBA00023180"/>
    </source>
</evidence>
<evidence type="ECO:0000313" key="12">
    <source>
        <dbReference type="EMBL" id="GER30398.1"/>
    </source>
</evidence>
<evidence type="ECO:0000256" key="4">
    <source>
        <dbReference type="ARBA" id="ARBA00022622"/>
    </source>
</evidence>
<gene>
    <name evidence="12" type="ORF">STAS_06332</name>
</gene>
<evidence type="ECO:0000256" key="8">
    <source>
        <dbReference type="ARBA" id="ARBA00023288"/>
    </source>
</evidence>
<feature type="domain" description="Bifunctional inhibitor/plant lipid transfer protein/seed storage helical" evidence="11">
    <location>
        <begin position="29"/>
        <end position="98"/>
    </location>
</feature>
<evidence type="ECO:0000256" key="9">
    <source>
        <dbReference type="SAM" id="MobiDB-lite"/>
    </source>
</evidence>
<proteinExistence type="inferred from homology"/>
<dbReference type="SMART" id="SM00499">
    <property type="entry name" value="AAI"/>
    <property type="match status" value="1"/>
</dbReference>
<feature type="region of interest" description="Disordered" evidence="9">
    <location>
        <begin position="103"/>
        <end position="128"/>
    </location>
</feature>
<evidence type="ECO:0000256" key="3">
    <source>
        <dbReference type="ARBA" id="ARBA00022475"/>
    </source>
</evidence>
<evidence type="ECO:0000256" key="6">
    <source>
        <dbReference type="ARBA" id="ARBA00023157"/>
    </source>
</evidence>
<dbReference type="EMBL" id="BKCP01004339">
    <property type="protein sequence ID" value="GER30398.1"/>
    <property type="molecule type" value="Genomic_DNA"/>
</dbReference>
<dbReference type="InterPro" id="IPR016140">
    <property type="entry name" value="Bifunc_inhib/LTP/seed_store"/>
</dbReference>
<evidence type="ECO:0000256" key="5">
    <source>
        <dbReference type="ARBA" id="ARBA00022729"/>
    </source>
</evidence>
<evidence type="ECO:0000256" key="1">
    <source>
        <dbReference type="ARBA" id="ARBA00004609"/>
    </source>
</evidence>
<comment type="subcellular location">
    <subcellularLocation>
        <location evidence="1">Cell membrane</location>
        <topology evidence="1">Lipid-anchor</topology>
        <topology evidence="1">GPI-anchor</topology>
    </subcellularLocation>
</comment>
<comment type="caution">
    <text evidence="12">The sequence shown here is derived from an EMBL/GenBank/DDBJ whole genome shotgun (WGS) entry which is preliminary data.</text>
</comment>
<reference evidence="13" key="1">
    <citation type="journal article" date="2019" name="Curr. Biol.">
        <title>Genome Sequence of Striga asiatica Provides Insight into the Evolution of Plant Parasitism.</title>
        <authorList>
            <person name="Yoshida S."/>
            <person name="Kim S."/>
            <person name="Wafula E.K."/>
            <person name="Tanskanen J."/>
            <person name="Kim Y.M."/>
            <person name="Honaas L."/>
            <person name="Yang Z."/>
            <person name="Spallek T."/>
            <person name="Conn C.E."/>
            <person name="Ichihashi Y."/>
            <person name="Cheong K."/>
            <person name="Cui S."/>
            <person name="Der J.P."/>
            <person name="Gundlach H."/>
            <person name="Jiao Y."/>
            <person name="Hori C."/>
            <person name="Ishida J.K."/>
            <person name="Kasahara H."/>
            <person name="Kiba T."/>
            <person name="Kim M.S."/>
            <person name="Koo N."/>
            <person name="Laohavisit A."/>
            <person name="Lee Y.H."/>
            <person name="Lumba S."/>
            <person name="McCourt P."/>
            <person name="Mortimer J.C."/>
            <person name="Mutuku J.M."/>
            <person name="Nomura T."/>
            <person name="Sasaki-Sekimoto Y."/>
            <person name="Seto Y."/>
            <person name="Wang Y."/>
            <person name="Wakatake T."/>
            <person name="Sakakibara H."/>
            <person name="Demura T."/>
            <person name="Yamaguchi S."/>
            <person name="Yoneyama K."/>
            <person name="Manabe R.I."/>
            <person name="Nelson D.C."/>
            <person name="Schulman A.H."/>
            <person name="Timko M.P."/>
            <person name="dePamphilis C.W."/>
            <person name="Choi D."/>
            <person name="Shirasu K."/>
        </authorList>
    </citation>
    <scope>NUCLEOTIDE SEQUENCE [LARGE SCALE GENOMIC DNA]</scope>
    <source>
        <strain evidence="13">cv. UVA1</strain>
    </source>
</reference>
<keyword evidence="3" id="KW-1003">Cell membrane</keyword>
<name>A0A5A7PCU9_STRAF</name>
<sequence length="160" mass="16476">MAFSSTIAAVLTVLVLAAAAGPAAGQMQCASDLVPCADALNSTHPSSACCSAIRQVVTTQLTCLCSLYKNQAALTGINMTQALQIPRYCNISNDVSVCNAVAPTGSSHHPPPVPERGNGASTRDNGASTSSWALDMALLGTPCQYTTTRYGICEESTFST</sequence>
<evidence type="ECO:0000313" key="13">
    <source>
        <dbReference type="Proteomes" id="UP000325081"/>
    </source>
</evidence>
<dbReference type="GO" id="GO:0098552">
    <property type="term" value="C:side of membrane"/>
    <property type="evidence" value="ECO:0007669"/>
    <property type="project" value="UniProtKB-KW"/>
</dbReference>
<evidence type="ECO:0000259" key="11">
    <source>
        <dbReference type="SMART" id="SM00499"/>
    </source>
</evidence>
<dbReference type="Gene3D" id="1.10.110.10">
    <property type="entry name" value="Plant lipid-transfer and hydrophobic proteins"/>
    <property type="match status" value="1"/>
</dbReference>
<dbReference type="InterPro" id="IPR043325">
    <property type="entry name" value="LTSS"/>
</dbReference>
<keyword evidence="5 10" id="KW-0732">Signal</keyword>
<feature type="chain" id="PRO_5022820769" evidence="10">
    <location>
        <begin position="26"/>
        <end position="160"/>
    </location>
</feature>
<comment type="similarity">
    <text evidence="2">Belongs to the plant LTP family.</text>
</comment>
<evidence type="ECO:0000256" key="2">
    <source>
        <dbReference type="ARBA" id="ARBA00009748"/>
    </source>
</evidence>
<dbReference type="CDD" id="cd00010">
    <property type="entry name" value="AAI_LTSS"/>
    <property type="match status" value="1"/>
</dbReference>
<dbReference type="Proteomes" id="UP000325081">
    <property type="component" value="Unassembled WGS sequence"/>
</dbReference>
<dbReference type="OrthoDB" id="690947at2759"/>
<feature type="signal peptide" evidence="10">
    <location>
        <begin position="1"/>
        <end position="25"/>
    </location>
</feature>
<dbReference type="SUPFAM" id="SSF47699">
    <property type="entry name" value="Bifunctional inhibitor/lipid-transfer protein/seed storage 2S albumin"/>
    <property type="match status" value="1"/>
</dbReference>
<dbReference type="AlphaFoldDB" id="A0A5A7PCU9"/>
<organism evidence="12 13">
    <name type="scientific">Striga asiatica</name>
    <name type="common">Asiatic witchweed</name>
    <name type="synonym">Buchnera asiatica</name>
    <dbReference type="NCBI Taxonomy" id="4170"/>
    <lineage>
        <taxon>Eukaryota</taxon>
        <taxon>Viridiplantae</taxon>
        <taxon>Streptophyta</taxon>
        <taxon>Embryophyta</taxon>
        <taxon>Tracheophyta</taxon>
        <taxon>Spermatophyta</taxon>
        <taxon>Magnoliopsida</taxon>
        <taxon>eudicotyledons</taxon>
        <taxon>Gunneridae</taxon>
        <taxon>Pentapetalae</taxon>
        <taxon>asterids</taxon>
        <taxon>lamiids</taxon>
        <taxon>Lamiales</taxon>
        <taxon>Orobanchaceae</taxon>
        <taxon>Buchnereae</taxon>
        <taxon>Striga</taxon>
    </lineage>
</organism>
<evidence type="ECO:0000256" key="10">
    <source>
        <dbReference type="SAM" id="SignalP"/>
    </source>
</evidence>